<dbReference type="AlphaFoldDB" id="A0A5J4JFA2"/>
<organism evidence="1 2">
    <name type="scientific">Weizmannia acidilactici</name>
    <dbReference type="NCBI Taxonomy" id="2607726"/>
    <lineage>
        <taxon>Bacteria</taxon>
        <taxon>Bacillati</taxon>
        <taxon>Bacillota</taxon>
        <taxon>Bacilli</taxon>
        <taxon>Bacillales</taxon>
        <taxon>Bacillaceae</taxon>
        <taxon>Heyndrickxia</taxon>
    </lineage>
</organism>
<gene>
    <name evidence="1" type="ORF">BpJC7_16640</name>
</gene>
<reference evidence="1 2" key="1">
    <citation type="submission" date="2019-09" db="EMBL/GenBank/DDBJ databases">
        <title>Draft genome sequence of Bacillus sp. JC-7.</title>
        <authorList>
            <person name="Tanaka N."/>
            <person name="Shiwa Y."/>
            <person name="Fujita N."/>
            <person name="Tanasupawat S."/>
        </authorList>
    </citation>
    <scope>NUCLEOTIDE SEQUENCE [LARGE SCALE GENOMIC DNA]</scope>
    <source>
        <strain evidence="1 2">JC-7</strain>
    </source>
</reference>
<comment type="caution">
    <text evidence="1">The sequence shown here is derived from an EMBL/GenBank/DDBJ whole genome shotgun (WGS) entry which is preliminary data.</text>
</comment>
<dbReference type="Proteomes" id="UP000391919">
    <property type="component" value="Unassembled WGS sequence"/>
</dbReference>
<evidence type="ECO:0000313" key="1">
    <source>
        <dbReference type="EMBL" id="GER70361.1"/>
    </source>
</evidence>
<dbReference type="EMBL" id="BKZQ01000019">
    <property type="protein sequence ID" value="GER70361.1"/>
    <property type="molecule type" value="Genomic_DNA"/>
</dbReference>
<dbReference type="RefSeq" id="WP_151698054.1">
    <property type="nucleotide sequence ID" value="NZ_BKZP01000039.1"/>
</dbReference>
<proteinExistence type="predicted"/>
<keyword evidence="2" id="KW-1185">Reference proteome</keyword>
<name>A0A5J4JFA2_9BACI</name>
<accession>A0A5J4JFA2</accession>
<sequence length="66" mass="7637">MKIGESFEKTGEKVERIAASPIENIHDWLTPNHCMKYGPYMTLRFFSKKKGSHQLEAFHHKSISST</sequence>
<protein>
    <submittedName>
        <fullName evidence="1">Uncharacterized protein</fullName>
    </submittedName>
</protein>
<evidence type="ECO:0000313" key="2">
    <source>
        <dbReference type="Proteomes" id="UP000391919"/>
    </source>
</evidence>